<sequence length="265" mass="27915">MKSIFRDDVLEKKVAFVTGGGSGICKGIARAYLAHGARVAIVGRKADRLEDAARELSSETGRECVACPADVRNPQEVEGAIEKTLDRFGTLDVVVNGAAGNFLAPAAQLSYNAFRTVVEIDTLGTWNVSKAAFQRHLRDHGGHIVNITATLHYAATPMQAHASAAKAGVDAITRSLALEWGQLGIQVNGIAPGPIADTEGLSRLAPPGYVEKLVQTIPLRRLGRIDDVASCAVWLVSGAASYVHGETIVVDGGAWLPGMGGMMSF</sequence>
<evidence type="ECO:0000313" key="4">
    <source>
        <dbReference type="EMBL" id="AKF05093.1"/>
    </source>
</evidence>
<dbReference type="PRINTS" id="PR00081">
    <property type="entry name" value="GDHRDH"/>
</dbReference>
<dbReference type="FunFam" id="3.40.50.720:FF:000084">
    <property type="entry name" value="Short-chain dehydrogenase reductase"/>
    <property type="match status" value="1"/>
</dbReference>
<dbReference type="InterPro" id="IPR036291">
    <property type="entry name" value="NAD(P)-bd_dom_sf"/>
</dbReference>
<gene>
    <name evidence="4" type="ORF">DB32_002242</name>
</gene>
<keyword evidence="5" id="KW-1185">Reference proteome</keyword>
<proteinExistence type="inferred from homology"/>
<dbReference type="STRING" id="927083.DB32_002242"/>
<reference evidence="4 5" key="1">
    <citation type="submission" date="2015-03" db="EMBL/GenBank/DDBJ databases">
        <title>Genome assembly of Sandaracinus amylolyticus DSM 53668.</title>
        <authorList>
            <person name="Sharma G."/>
            <person name="Subramanian S."/>
        </authorList>
    </citation>
    <scope>NUCLEOTIDE SEQUENCE [LARGE SCALE GENOMIC DNA]</scope>
    <source>
        <strain evidence="4 5">DSM 53668</strain>
    </source>
</reference>
<protein>
    <submittedName>
        <fullName evidence="4">Oxidoreductase, short-chain dehydrogenase/reductase family</fullName>
    </submittedName>
</protein>
<dbReference type="KEGG" id="samy:DB32_002242"/>
<dbReference type="PRINTS" id="PR00080">
    <property type="entry name" value="SDRFAMILY"/>
</dbReference>
<dbReference type="SUPFAM" id="SSF51735">
    <property type="entry name" value="NAD(P)-binding Rossmann-fold domains"/>
    <property type="match status" value="1"/>
</dbReference>
<evidence type="ECO:0000256" key="2">
    <source>
        <dbReference type="ARBA" id="ARBA00022857"/>
    </source>
</evidence>
<dbReference type="RefSeq" id="WP_053232364.1">
    <property type="nucleotide sequence ID" value="NZ_CP011125.1"/>
</dbReference>
<dbReference type="AlphaFoldDB" id="A0A0F6W1H0"/>
<dbReference type="OrthoDB" id="9789398at2"/>
<dbReference type="PANTHER" id="PTHR43296">
    <property type="entry name" value="PEROXISOMAL 2,4-DIENOYL-COA REDUCTASE"/>
    <property type="match status" value="1"/>
</dbReference>
<dbReference type="Proteomes" id="UP000034883">
    <property type="component" value="Chromosome"/>
</dbReference>
<name>A0A0F6W1H0_9BACT</name>
<dbReference type="GO" id="GO:0009062">
    <property type="term" value="P:fatty acid catabolic process"/>
    <property type="evidence" value="ECO:0007669"/>
    <property type="project" value="InterPro"/>
</dbReference>
<dbReference type="CDD" id="cd05369">
    <property type="entry name" value="TER_DECR_SDR_a"/>
    <property type="match status" value="1"/>
</dbReference>
<dbReference type="Gene3D" id="3.40.50.720">
    <property type="entry name" value="NAD(P)-binding Rossmann-like Domain"/>
    <property type="match status" value="1"/>
</dbReference>
<accession>A0A0F6W1H0</accession>
<dbReference type="EMBL" id="CP011125">
    <property type="protein sequence ID" value="AKF05093.1"/>
    <property type="molecule type" value="Genomic_DNA"/>
</dbReference>
<dbReference type="GO" id="GO:0008670">
    <property type="term" value="F:2,4-dienoyl-CoA reductase (NADPH) activity"/>
    <property type="evidence" value="ECO:0007669"/>
    <property type="project" value="InterPro"/>
</dbReference>
<organism evidence="4 5">
    <name type="scientific">Sandaracinus amylolyticus</name>
    <dbReference type="NCBI Taxonomy" id="927083"/>
    <lineage>
        <taxon>Bacteria</taxon>
        <taxon>Pseudomonadati</taxon>
        <taxon>Myxococcota</taxon>
        <taxon>Polyangia</taxon>
        <taxon>Polyangiales</taxon>
        <taxon>Sandaracinaceae</taxon>
        <taxon>Sandaracinus</taxon>
    </lineage>
</organism>
<dbReference type="Pfam" id="PF13561">
    <property type="entry name" value="adh_short_C2"/>
    <property type="match status" value="1"/>
</dbReference>
<comment type="similarity">
    <text evidence="1">Belongs to the short-chain dehydrogenases/reductases (SDR) family.</text>
</comment>
<dbReference type="InterPro" id="IPR045017">
    <property type="entry name" value="DECR2-like"/>
</dbReference>
<evidence type="ECO:0000313" key="5">
    <source>
        <dbReference type="Proteomes" id="UP000034883"/>
    </source>
</evidence>
<evidence type="ECO:0000256" key="1">
    <source>
        <dbReference type="ARBA" id="ARBA00006484"/>
    </source>
</evidence>
<evidence type="ECO:0000256" key="3">
    <source>
        <dbReference type="ARBA" id="ARBA00023002"/>
    </source>
</evidence>
<dbReference type="InterPro" id="IPR002347">
    <property type="entry name" value="SDR_fam"/>
</dbReference>
<keyword evidence="2" id="KW-0521">NADP</keyword>
<keyword evidence="3" id="KW-0560">Oxidoreductase</keyword>
<dbReference type="PANTHER" id="PTHR43296:SF2">
    <property type="entry name" value="PEROXISOMAL 2,4-DIENOYL-COA REDUCTASE [(3E)-ENOYL-COA-PRODUCING]"/>
    <property type="match status" value="1"/>
</dbReference>